<dbReference type="PANTHER" id="PTHR43675:SF8">
    <property type="entry name" value="ARSENITE METHYLTRANSFERASE"/>
    <property type="match status" value="1"/>
</dbReference>
<evidence type="ECO:0000313" key="11">
    <source>
        <dbReference type="Proteomes" id="UP001159427"/>
    </source>
</evidence>
<keyword evidence="1" id="KW-0808">Transferase</keyword>
<evidence type="ECO:0000313" key="10">
    <source>
        <dbReference type="EMBL" id="CAH3193656.1"/>
    </source>
</evidence>
<dbReference type="EC" id="2.1.1.137" evidence="4"/>
<evidence type="ECO:0000256" key="6">
    <source>
        <dbReference type="ARBA" id="ARBA00047941"/>
    </source>
</evidence>
<evidence type="ECO:0000256" key="7">
    <source>
        <dbReference type="ARBA" id="ARBA00047943"/>
    </source>
</evidence>
<dbReference type="InterPro" id="IPR026669">
    <property type="entry name" value="Arsenite_MeTrfase-like"/>
</dbReference>
<comment type="similarity">
    <text evidence="3">Belongs to the methyltransferase superfamily. Arsenite methyltransferase family.</text>
</comment>
<evidence type="ECO:0000256" key="1">
    <source>
        <dbReference type="ARBA" id="ARBA00022679"/>
    </source>
</evidence>
<protein>
    <recommendedName>
        <fullName evidence="5">Arsenite methyltransferase</fullName>
        <ecNumber evidence="4">2.1.1.137</ecNumber>
    </recommendedName>
</protein>
<keyword evidence="11" id="KW-1185">Reference proteome</keyword>
<gene>
    <name evidence="10" type="ORF">PEVE_00026259</name>
</gene>
<sequence length="344" mass="37920">MSSKNADHIKESVKDYYGKTLQTSGDLQTNACKIEAKKMSSAVKDALKLIHEEVSSKFFGSGLVAPEAIEGKTILDLGSGSGQDCFVLSKLVGENGHVTGVDMTKEQVDVANKYVEYHAKKFGFSKPNTDFKLGEIERLSDIGIQENSIDIIISNCVVDLTADKKVVLKEAYKVLKNGGEVYFSDMYTDTKLPEALKKDQVLWGKGLAGALHWKELIELCKEVGFSGPYLVTSRPIEAEPELRKSLGDAKFVAATYRLFKIPSNKSTDAGFTVTYKGSIGDENPEEFKFDVHTTFTKTPKIIPAEVATVLRFSRFANHLEFQPLEPGTSAPSDDVYRNADPFAY</sequence>
<evidence type="ECO:0000256" key="2">
    <source>
        <dbReference type="ARBA" id="ARBA00022691"/>
    </source>
</evidence>
<keyword evidence="2" id="KW-0949">S-adenosyl-L-methionine</keyword>
<reference evidence="10 11" key="1">
    <citation type="submission" date="2022-05" db="EMBL/GenBank/DDBJ databases">
        <authorList>
            <consortium name="Genoscope - CEA"/>
            <person name="William W."/>
        </authorList>
    </citation>
    <scope>NUCLEOTIDE SEQUENCE [LARGE SCALE GENOMIC DNA]</scope>
</reference>
<proteinExistence type="inferred from homology"/>
<accession>A0ABN8SSN9</accession>
<name>A0ABN8SSN9_9CNID</name>
<dbReference type="Gene3D" id="3.40.50.150">
    <property type="entry name" value="Vaccinia Virus protein VP39"/>
    <property type="match status" value="1"/>
</dbReference>
<evidence type="ECO:0000256" key="8">
    <source>
        <dbReference type="ARBA" id="ARBA00048428"/>
    </source>
</evidence>
<comment type="catalytic activity">
    <reaction evidence="7">
        <text>arsenic triglutathione + 2 [thioredoxin]-dithiol + 2 S-adenosyl-L-methionine + H2O = dimethylarsinous acid + 2 [thioredoxin]-disulfide + 3 glutathione + 2 S-adenosyl-L-homocysteine + 2 H(+)</text>
        <dbReference type="Rhea" id="RHEA:69464"/>
        <dbReference type="Rhea" id="RHEA-COMP:10698"/>
        <dbReference type="Rhea" id="RHEA-COMP:10700"/>
        <dbReference type="ChEBI" id="CHEBI:15377"/>
        <dbReference type="ChEBI" id="CHEBI:15378"/>
        <dbReference type="ChEBI" id="CHEBI:23808"/>
        <dbReference type="ChEBI" id="CHEBI:29950"/>
        <dbReference type="ChEBI" id="CHEBI:50058"/>
        <dbReference type="ChEBI" id="CHEBI:57856"/>
        <dbReference type="ChEBI" id="CHEBI:57925"/>
        <dbReference type="ChEBI" id="CHEBI:59789"/>
        <dbReference type="ChEBI" id="CHEBI:183640"/>
        <dbReference type="EC" id="2.1.1.137"/>
    </reaction>
</comment>
<comment type="catalytic activity">
    <reaction evidence="8">
        <text>arsenic triglutathione + 3 [thioredoxin]-dithiol + 3 S-adenosyl-L-methionine = trimethylarsine + 3 [thioredoxin]-disulfide + 3 glutathione + 3 S-adenosyl-L-homocysteine + 3 H(+)</text>
        <dbReference type="Rhea" id="RHEA:69432"/>
        <dbReference type="Rhea" id="RHEA-COMP:10698"/>
        <dbReference type="Rhea" id="RHEA-COMP:10700"/>
        <dbReference type="ChEBI" id="CHEBI:15378"/>
        <dbReference type="ChEBI" id="CHEBI:27130"/>
        <dbReference type="ChEBI" id="CHEBI:29950"/>
        <dbReference type="ChEBI" id="CHEBI:50058"/>
        <dbReference type="ChEBI" id="CHEBI:57856"/>
        <dbReference type="ChEBI" id="CHEBI:57925"/>
        <dbReference type="ChEBI" id="CHEBI:59789"/>
        <dbReference type="ChEBI" id="CHEBI:183640"/>
        <dbReference type="EC" id="2.1.1.137"/>
    </reaction>
</comment>
<dbReference type="PANTHER" id="PTHR43675">
    <property type="entry name" value="ARSENITE METHYLTRANSFERASE"/>
    <property type="match status" value="1"/>
</dbReference>
<dbReference type="InterPro" id="IPR029063">
    <property type="entry name" value="SAM-dependent_MTases_sf"/>
</dbReference>
<feature type="domain" description="Methyltransferase" evidence="9">
    <location>
        <begin position="71"/>
        <end position="222"/>
    </location>
</feature>
<dbReference type="Proteomes" id="UP001159427">
    <property type="component" value="Unassembled WGS sequence"/>
</dbReference>
<dbReference type="Pfam" id="PF13847">
    <property type="entry name" value="Methyltransf_31"/>
    <property type="match status" value="1"/>
</dbReference>
<evidence type="ECO:0000259" key="9">
    <source>
        <dbReference type="Pfam" id="PF13847"/>
    </source>
</evidence>
<dbReference type="SUPFAM" id="SSF53335">
    <property type="entry name" value="S-adenosyl-L-methionine-dependent methyltransferases"/>
    <property type="match status" value="1"/>
</dbReference>
<dbReference type="CDD" id="cd02440">
    <property type="entry name" value="AdoMet_MTases"/>
    <property type="match status" value="1"/>
</dbReference>
<evidence type="ECO:0000256" key="3">
    <source>
        <dbReference type="ARBA" id="ARBA00034487"/>
    </source>
</evidence>
<comment type="catalytic activity">
    <reaction evidence="6">
        <text>arsenic triglutathione + [thioredoxin]-dithiol + S-adenosyl-L-methionine + 2 H2O = methylarsonous acid + [thioredoxin]-disulfide + 3 glutathione + S-adenosyl-L-homocysteine + H(+)</text>
        <dbReference type="Rhea" id="RHEA:69460"/>
        <dbReference type="Rhea" id="RHEA-COMP:10698"/>
        <dbReference type="Rhea" id="RHEA-COMP:10700"/>
        <dbReference type="ChEBI" id="CHEBI:15377"/>
        <dbReference type="ChEBI" id="CHEBI:15378"/>
        <dbReference type="ChEBI" id="CHEBI:17826"/>
        <dbReference type="ChEBI" id="CHEBI:29950"/>
        <dbReference type="ChEBI" id="CHEBI:50058"/>
        <dbReference type="ChEBI" id="CHEBI:57856"/>
        <dbReference type="ChEBI" id="CHEBI:57925"/>
        <dbReference type="ChEBI" id="CHEBI:59789"/>
        <dbReference type="ChEBI" id="CHEBI:183640"/>
        <dbReference type="EC" id="2.1.1.137"/>
    </reaction>
</comment>
<dbReference type="InterPro" id="IPR025714">
    <property type="entry name" value="Methyltranfer_dom"/>
</dbReference>
<comment type="caution">
    <text evidence="10">The sequence shown here is derived from an EMBL/GenBank/DDBJ whole genome shotgun (WGS) entry which is preliminary data.</text>
</comment>
<dbReference type="EMBL" id="CALNXI010003553">
    <property type="protein sequence ID" value="CAH3193656.1"/>
    <property type="molecule type" value="Genomic_DNA"/>
</dbReference>
<evidence type="ECO:0000256" key="4">
    <source>
        <dbReference type="ARBA" id="ARBA00034521"/>
    </source>
</evidence>
<evidence type="ECO:0000256" key="5">
    <source>
        <dbReference type="ARBA" id="ARBA00034545"/>
    </source>
</evidence>
<organism evidence="10 11">
    <name type="scientific">Porites evermanni</name>
    <dbReference type="NCBI Taxonomy" id="104178"/>
    <lineage>
        <taxon>Eukaryota</taxon>
        <taxon>Metazoa</taxon>
        <taxon>Cnidaria</taxon>
        <taxon>Anthozoa</taxon>
        <taxon>Hexacorallia</taxon>
        <taxon>Scleractinia</taxon>
        <taxon>Fungiina</taxon>
        <taxon>Poritidae</taxon>
        <taxon>Porites</taxon>
    </lineage>
</organism>
<dbReference type="Gene3D" id="3.40.5.100">
    <property type="match status" value="1"/>
</dbReference>